<dbReference type="EMBL" id="JACHJO010000017">
    <property type="protein sequence ID" value="MBB6122182.1"/>
    <property type="molecule type" value="Genomic_DNA"/>
</dbReference>
<keyword evidence="2" id="KW-1185">Reference proteome</keyword>
<name>A0A841IVI5_9ACTN</name>
<comment type="caution">
    <text evidence="1">The sequence shown here is derived from an EMBL/GenBank/DDBJ whole genome shotgun (WGS) entry which is preliminary data.</text>
</comment>
<dbReference type="AlphaFoldDB" id="A0A841IVI5"/>
<proteinExistence type="predicted"/>
<sequence length="144" mass="16025">MTETASTAPLYRNGSWEETTDVVSTLWDENQDQDYDVVLRRAGFAPSPWTQVGNTDFTLPLALVVYARHGGEEPAFLVEVNPSSSFVHHVYAHQVHDVMDLITRWGPALQAGAVTEAVQQLFQSGPEDQDKSQLVRSLERIARG</sequence>
<gene>
    <name evidence="1" type="ORF">FHS13_004171</name>
</gene>
<dbReference type="RefSeq" id="WP_184293622.1">
    <property type="nucleotide sequence ID" value="NZ_JACHJO010000017.1"/>
</dbReference>
<accession>A0A841IVI5</accession>
<evidence type="ECO:0000313" key="1">
    <source>
        <dbReference type="EMBL" id="MBB6122182.1"/>
    </source>
</evidence>
<organism evidence="1 2">
    <name type="scientific">Nocardiopsis algeriensis</name>
    <dbReference type="NCBI Taxonomy" id="1478215"/>
    <lineage>
        <taxon>Bacteria</taxon>
        <taxon>Bacillati</taxon>
        <taxon>Actinomycetota</taxon>
        <taxon>Actinomycetes</taxon>
        <taxon>Streptosporangiales</taxon>
        <taxon>Nocardiopsidaceae</taxon>
        <taxon>Nocardiopsis</taxon>
    </lineage>
</organism>
<dbReference type="Proteomes" id="UP000536604">
    <property type="component" value="Unassembled WGS sequence"/>
</dbReference>
<protein>
    <submittedName>
        <fullName evidence="1">Uncharacterized protein</fullName>
    </submittedName>
</protein>
<reference evidence="1 2" key="1">
    <citation type="submission" date="2020-08" db="EMBL/GenBank/DDBJ databases">
        <title>Genomic Encyclopedia of Type Strains, Phase III (KMG-III): the genomes of soil and plant-associated and newly described type strains.</title>
        <authorList>
            <person name="Whitman W."/>
        </authorList>
    </citation>
    <scope>NUCLEOTIDE SEQUENCE [LARGE SCALE GENOMIC DNA]</scope>
    <source>
        <strain evidence="1 2">CECT 8712</strain>
    </source>
</reference>
<evidence type="ECO:0000313" key="2">
    <source>
        <dbReference type="Proteomes" id="UP000536604"/>
    </source>
</evidence>